<sequence length="161" mass="18318">MRTGDTDDRISTLLKVPRRRTLESLIDKVRSSPPGFCTCTFRHKAFKSGATVRTYLLIPNGVYGNGNNAIVICDGTYIYINKSSNYMFQKQSYNLHKYRNLLKPFMFVACDGYIVDCYGPYKATTSDVDIMSVYLALRIQLCDHILDKMMCSFWTGGLGFV</sequence>
<evidence type="ECO:0000313" key="2">
    <source>
        <dbReference type="Proteomes" id="UP001231649"/>
    </source>
</evidence>
<dbReference type="EMBL" id="CM056795">
    <property type="protein sequence ID" value="KAJ8720557.1"/>
    <property type="molecule type" value="Genomic_DNA"/>
</dbReference>
<evidence type="ECO:0000313" key="1">
    <source>
        <dbReference type="EMBL" id="KAJ8720557.1"/>
    </source>
</evidence>
<accession>A0ACC2QMF9</accession>
<dbReference type="Proteomes" id="UP001231649">
    <property type="component" value="Chromosome 19"/>
</dbReference>
<gene>
    <name evidence="1" type="ORF">PYW08_006022</name>
</gene>
<proteinExistence type="predicted"/>
<name>A0ACC2QMF9_9NEOP</name>
<organism evidence="1 2">
    <name type="scientific">Mythimna loreyi</name>
    <dbReference type="NCBI Taxonomy" id="667449"/>
    <lineage>
        <taxon>Eukaryota</taxon>
        <taxon>Metazoa</taxon>
        <taxon>Ecdysozoa</taxon>
        <taxon>Arthropoda</taxon>
        <taxon>Hexapoda</taxon>
        <taxon>Insecta</taxon>
        <taxon>Pterygota</taxon>
        <taxon>Neoptera</taxon>
        <taxon>Endopterygota</taxon>
        <taxon>Lepidoptera</taxon>
        <taxon>Glossata</taxon>
        <taxon>Ditrysia</taxon>
        <taxon>Noctuoidea</taxon>
        <taxon>Noctuidae</taxon>
        <taxon>Noctuinae</taxon>
        <taxon>Hadenini</taxon>
        <taxon>Mythimna</taxon>
    </lineage>
</organism>
<reference evidence="1" key="1">
    <citation type="submission" date="2023-03" db="EMBL/GenBank/DDBJ databases">
        <title>Chromosome-level genomes of two armyworms, Mythimna separata and Mythimna loreyi, provide insights into the biosynthesis and reception of sex pheromones.</title>
        <authorList>
            <person name="Zhao H."/>
        </authorList>
    </citation>
    <scope>NUCLEOTIDE SEQUENCE</scope>
    <source>
        <strain evidence="1">BeijingLab</strain>
    </source>
</reference>
<comment type="caution">
    <text evidence="1">The sequence shown here is derived from an EMBL/GenBank/DDBJ whole genome shotgun (WGS) entry which is preliminary data.</text>
</comment>
<protein>
    <submittedName>
        <fullName evidence="1">Uncharacterized protein</fullName>
    </submittedName>
</protein>
<keyword evidence="2" id="KW-1185">Reference proteome</keyword>